<feature type="region of interest" description="Disordered" evidence="1">
    <location>
        <begin position="190"/>
        <end position="356"/>
    </location>
</feature>
<reference evidence="2" key="1">
    <citation type="journal article" date="2020" name="Ecol. Evol.">
        <title>Genome structure and content of the rice root-knot nematode (Meloidogyne graminicola).</title>
        <authorList>
            <person name="Phan N.T."/>
            <person name="Danchin E.G.J."/>
            <person name="Klopp C."/>
            <person name="Perfus-Barbeoch L."/>
            <person name="Kozlowski D.K."/>
            <person name="Koutsovoulos G.D."/>
            <person name="Lopez-Roques C."/>
            <person name="Bouchez O."/>
            <person name="Zahm M."/>
            <person name="Besnard G."/>
            <person name="Bellafiore S."/>
        </authorList>
    </citation>
    <scope>NUCLEOTIDE SEQUENCE</scope>
    <source>
        <strain evidence="2">VN-18</strain>
    </source>
</reference>
<evidence type="ECO:0000256" key="1">
    <source>
        <dbReference type="SAM" id="MobiDB-lite"/>
    </source>
</evidence>
<comment type="caution">
    <text evidence="2">The sequence shown here is derived from an EMBL/GenBank/DDBJ whole genome shotgun (WGS) entry which is preliminary data.</text>
</comment>
<feature type="compositionally biased region" description="Low complexity" evidence="1">
    <location>
        <begin position="308"/>
        <end position="331"/>
    </location>
</feature>
<evidence type="ECO:0000313" key="2">
    <source>
        <dbReference type="EMBL" id="KAF7634440.1"/>
    </source>
</evidence>
<sequence length="600" mass="68060">MSQNQKNISNNIPIQLNIQATNVPISTFNYITEQQQSGDVYEFHSSPENDHIATGNYFPNSSPNLVSPFNQYKSPITASPNFPTTPKRIKTAMLAKKLVAAAAVESSSKLTLLENLNPPQPENLENKEKEVKEVEEDKEENCLKIDEEVCEAEEVNKQQTCQPQRAHSFTCGGSQEQKKVPPLRISLIKTPSEEGETQQPTLYSPVSSTRKSKRTSVAGRFNSSSTKEDIRRITRSRVRQTNLINEEDENQQQRPFRKRPRRTVENYASSGFLEEEDASSAAEGNCDDNLMIDDDENDEQKNNEDNSQHSSSKSVSEAHSASRSTSLSALAGKEQQTLENEKNTSNEGTEETTANNPSIAATLFAKNSFEQSICYEAMINSKWSQNYIAHLTYLVETLPGLDEKQTLNSSIKPKSSTERDSEICKELPETLKKLFSEQEKRRKELEEEHCLDRERISQMAEREMNRLETVLKQKTGLNGTEALSNLAEKQLFPVVSCLRDLVCHDPTLLAQTMQDPNERRPRICTTPSITHFKQRFTKLINTTKNRHLLEAQSKQIGLINPSKKQQPLQKQILFPLDYWVDKAVKMIDVSYAQLPQFRVV</sequence>
<name>A0A8S9ZM42_9BILA</name>
<proteinExistence type="predicted"/>
<accession>A0A8S9ZM42</accession>
<feature type="compositionally biased region" description="Polar residues" evidence="1">
    <location>
        <begin position="345"/>
        <end position="356"/>
    </location>
</feature>
<dbReference type="AlphaFoldDB" id="A0A8S9ZM42"/>
<dbReference type="EMBL" id="JABEBT010000058">
    <property type="protein sequence ID" value="KAF7634440.1"/>
    <property type="molecule type" value="Genomic_DNA"/>
</dbReference>
<feature type="compositionally biased region" description="Polar residues" evidence="1">
    <location>
        <begin position="197"/>
        <end position="209"/>
    </location>
</feature>
<dbReference type="Proteomes" id="UP000605970">
    <property type="component" value="Unassembled WGS sequence"/>
</dbReference>
<evidence type="ECO:0000313" key="3">
    <source>
        <dbReference type="Proteomes" id="UP000605970"/>
    </source>
</evidence>
<organism evidence="2 3">
    <name type="scientific">Meloidogyne graminicola</name>
    <dbReference type="NCBI Taxonomy" id="189291"/>
    <lineage>
        <taxon>Eukaryota</taxon>
        <taxon>Metazoa</taxon>
        <taxon>Ecdysozoa</taxon>
        <taxon>Nematoda</taxon>
        <taxon>Chromadorea</taxon>
        <taxon>Rhabditida</taxon>
        <taxon>Tylenchina</taxon>
        <taxon>Tylenchomorpha</taxon>
        <taxon>Tylenchoidea</taxon>
        <taxon>Meloidogynidae</taxon>
        <taxon>Meloidogyninae</taxon>
        <taxon>Meloidogyne</taxon>
    </lineage>
</organism>
<dbReference type="OrthoDB" id="5841750at2759"/>
<protein>
    <submittedName>
        <fullName evidence="2">Uncharacterized protein</fullName>
    </submittedName>
</protein>
<gene>
    <name evidence="2" type="ORF">Mgra_00006195</name>
</gene>
<keyword evidence="3" id="KW-1185">Reference proteome</keyword>